<keyword evidence="5" id="KW-1185">Reference proteome</keyword>
<dbReference type="SUPFAM" id="SSF57850">
    <property type="entry name" value="RING/U-box"/>
    <property type="match status" value="1"/>
</dbReference>
<dbReference type="PANTHER" id="PTHR31315">
    <property type="entry name" value="PROTEIN SIP5"/>
    <property type="match status" value="1"/>
</dbReference>
<dbReference type="OrthoDB" id="21471at2759"/>
<gene>
    <name evidence="4" type="ORF">M0811_02334</name>
</gene>
<dbReference type="InterPro" id="IPR001841">
    <property type="entry name" value="Znf_RING"/>
</dbReference>
<dbReference type="InterPro" id="IPR013083">
    <property type="entry name" value="Znf_RING/FYVE/PHD"/>
</dbReference>
<evidence type="ECO:0000256" key="2">
    <source>
        <dbReference type="SAM" id="MobiDB-lite"/>
    </source>
</evidence>
<dbReference type="AlphaFoldDB" id="A0A9Q0LBD9"/>
<protein>
    <submittedName>
        <fullName evidence="4">Protein sip5</fullName>
    </submittedName>
</protein>
<reference evidence="4" key="1">
    <citation type="submission" date="2022-10" db="EMBL/GenBank/DDBJ databases">
        <title>Novel sulphate-reducing endosymbionts in the free-living metamonad Anaeramoeba.</title>
        <authorList>
            <person name="Jerlstrom-Hultqvist J."/>
            <person name="Cepicka I."/>
            <person name="Gallot-Lavallee L."/>
            <person name="Salas-Leiva D."/>
            <person name="Curtis B.A."/>
            <person name="Zahonova K."/>
            <person name="Pipaliya S."/>
            <person name="Dacks J."/>
            <person name="Roger A.J."/>
        </authorList>
    </citation>
    <scope>NUCLEOTIDE SEQUENCE</scope>
    <source>
        <strain evidence="4">BMAN</strain>
    </source>
</reference>
<feature type="compositionally biased region" description="Basic and acidic residues" evidence="2">
    <location>
        <begin position="152"/>
        <end position="165"/>
    </location>
</feature>
<feature type="domain" description="RING-type" evidence="3">
    <location>
        <begin position="58"/>
        <end position="101"/>
    </location>
</feature>
<evidence type="ECO:0000313" key="5">
    <source>
        <dbReference type="Proteomes" id="UP001149090"/>
    </source>
</evidence>
<keyword evidence="1" id="KW-0862">Zinc</keyword>
<organism evidence="4 5">
    <name type="scientific">Anaeramoeba ignava</name>
    <name type="common">Anaerobic marine amoeba</name>
    <dbReference type="NCBI Taxonomy" id="1746090"/>
    <lineage>
        <taxon>Eukaryota</taxon>
        <taxon>Metamonada</taxon>
        <taxon>Anaeramoebidae</taxon>
        <taxon>Anaeramoeba</taxon>
    </lineage>
</organism>
<evidence type="ECO:0000256" key="1">
    <source>
        <dbReference type="PROSITE-ProRule" id="PRU00175"/>
    </source>
</evidence>
<dbReference type="PROSITE" id="PS50089">
    <property type="entry name" value="ZF_RING_2"/>
    <property type="match status" value="1"/>
</dbReference>
<accession>A0A9Q0LBD9</accession>
<dbReference type="GO" id="GO:0008270">
    <property type="term" value="F:zinc ion binding"/>
    <property type="evidence" value="ECO:0007669"/>
    <property type="project" value="UniProtKB-KW"/>
</dbReference>
<sequence>MGNTYSEEQPHHKYYKPTGMYENVSWKISTVKKKVKNKKMAPLYPPQEEKTTEAREECPICMNYFPTINRTNCCDQFICSECYLQISPDNPNWQTKCPFCKQPNLSIIYTGKRSETELEQDEKEEQKVIEAQIKALKEQDKKKLGEIIQDNEERRQQREQEKEQETSQEDIPSIGNERNGNFNHFQSVNQTADINDLLLQEAIRRSMEDSNETQNRVTNNELDLALQFLMNQN</sequence>
<dbReference type="Gene3D" id="3.30.40.10">
    <property type="entry name" value="Zinc/RING finger domain, C3HC4 (zinc finger)"/>
    <property type="match status" value="1"/>
</dbReference>
<feature type="region of interest" description="Disordered" evidence="2">
    <location>
        <begin position="152"/>
        <end position="183"/>
    </location>
</feature>
<name>A0A9Q0LBD9_ANAIG</name>
<dbReference type="Proteomes" id="UP001149090">
    <property type="component" value="Unassembled WGS sequence"/>
</dbReference>
<keyword evidence="1" id="KW-0863">Zinc-finger</keyword>
<evidence type="ECO:0000313" key="4">
    <source>
        <dbReference type="EMBL" id="KAJ5069757.1"/>
    </source>
</evidence>
<dbReference type="PANTHER" id="PTHR31315:SF1">
    <property type="entry name" value="PROTEIN SIP5"/>
    <property type="match status" value="1"/>
</dbReference>
<dbReference type="GO" id="GO:0005737">
    <property type="term" value="C:cytoplasm"/>
    <property type="evidence" value="ECO:0007669"/>
    <property type="project" value="TreeGrafter"/>
</dbReference>
<keyword evidence="1" id="KW-0479">Metal-binding</keyword>
<proteinExistence type="predicted"/>
<dbReference type="InterPro" id="IPR039301">
    <property type="entry name" value="Sip5/DA2"/>
</dbReference>
<dbReference type="EMBL" id="JAPDFW010000103">
    <property type="protein sequence ID" value="KAJ5069757.1"/>
    <property type="molecule type" value="Genomic_DNA"/>
</dbReference>
<comment type="caution">
    <text evidence="4">The sequence shown here is derived from an EMBL/GenBank/DDBJ whole genome shotgun (WGS) entry which is preliminary data.</text>
</comment>
<evidence type="ECO:0000259" key="3">
    <source>
        <dbReference type="PROSITE" id="PS50089"/>
    </source>
</evidence>